<dbReference type="EMBL" id="FR877633">
    <property type="protein sequence ID" value="CCC29085.1"/>
    <property type="molecule type" value="Genomic_DNA"/>
</dbReference>
<feature type="transmembrane region" description="Helical" evidence="13">
    <location>
        <begin position="221"/>
        <end position="248"/>
    </location>
</feature>
<evidence type="ECO:0000256" key="13">
    <source>
        <dbReference type="SAM" id="Phobius"/>
    </source>
</evidence>
<reference evidence="14" key="1">
    <citation type="journal article" date="2011" name="FEMS Yeast Res.">
        <title>Mitochondrial genomes of yeasts of the Yarrowia clade.</title>
        <authorList>
            <person name="Gaillardin C."/>
            <person name="Neuveglise C."/>
            <person name="Kerscher S."/>
            <person name="Nicaud J.M."/>
        </authorList>
    </citation>
    <scope>NUCLEOTIDE SEQUENCE</scope>
    <source>
        <strain evidence="14">CBS:10151</strain>
    </source>
</reference>
<evidence type="ECO:0000256" key="7">
    <source>
        <dbReference type="ARBA" id="ARBA00022781"/>
    </source>
</evidence>
<dbReference type="NCBIfam" id="TIGR01131">
    <property type="entry name" value="ATP_synt_6_or_A"/>
    <property type="match status" value="1"/>
</dbReference>
<dbReference type="CDD" id="cd00310">
    <property type="entry name" value="ATP-synt_Fo_a_6"/>
    <property type="match status" value="1"/>
</dbReference>
<dbReference type="PROSITE" id="PS00449">
    <property type="entry name" value="ATPASE_A"/>
    <property type="match status" value="1"/>
</dbReference>
<dbReference type="InterPro" id="IPR000568">
    <property type="entry name" value="ATP_synth_F0_asu"/>
</dbReference>
<dbReference type="PRINTS" id="PR00123">
    <property type="entry name" value="ATPASEA"/>
</dbReference>
<evidence type="ECO:0000256" key="6">
    <source>
        <dbReference type="ARBA" id="ARBA00022692"/>
    </source>
</evidence>
<sequence length="255" mass="28008">MNFFINSPLEQFTTRVYFGLSSGLINLDTITLTSFSIYSMAVVALILGFSILNDNNTNILPTRWSLAFESLYFTVEKMVSEQMGGLEGRLLFPFIFSLFMYILMANVVSLVPYSYAINAQLMWTMGTSVAIWFGCTLTGLANHGAKFFGLFLPSGTNLPLVPVLVMIELLSYIARALSLGLRLGSNILAGHLLLVILAGLILNFISISMFTFALGILPLSILLGIVALESAIAFIQAMVFTMLTCSYIKDAIHLH</sequence>
<dbReference type="InterPro" id="IPR023011">
    <property type="entry name" value="ATP_synth_F0_asu_AS"/>
</dbReference>
<organism evidence="14">
    <name type="scientific">Yarrowia alimentaria</name>
    <dbReference type="NCBI Taxonomy" id="479092"/>
    <lineage>
        <taxon>Eukaryota</taxon>
        <taxon>Fungi</taxon>
        <taxon>Dikarya</taxon>
        <taxon>Ascomycota</taxon>
        <taxon>Saccharomycotina</taxon>
        <taxon>Dipodascomycetes</taxon>
        <taxon>Dipodascales</taxon>
        <taxon>Dipodascales incertae sedis</taxon>
        <taxon>Yarrowia</taxon>
    </lineage>
</organism>
<keyword evidence="4" id="KW-0813">Transport</keyword>
<dbReference type="Pfam" id="PF00119">
    <property type="entry name" value="ATP-synt_A"/>
    <property type="match status" value="1"/>
</dbReference>
<keyword evidence="7" id="KW-0375">Hydrogen ion transport</keyword>
<evidence type="ECO:0000256" key="11">
    <source>
        <dbReference type="ARBA" id="ARBA00023310"/>
    </source>
</evidence>
<dbReference type="RefSeq" id="YP_004927803.1">
    <property type="nucleotide sequence ID" value="NC_016124.1"/>
</dbReference>
<evidence type="ECO:0000256" key="12">
    <source>
        <dbReference type="RuleBase" id="RU004450"/>
    </source>
</evidence>
<evidence type="ECO:0000256" key="5">
    <source>
        <dbReference type="ARBA" id="ARBA00022547"/>
    </source>
</evidence>
<evidence type="ECO:0000256" key="4">
    <source>
        <dbReference type="ARBA" id="ARBA00022448"/>
    </source>
</evidence>
<evidence type="ECO:0000256" key="1">
    <source>
        <dbReference type="ARBA" id="ARBA00004448"/>
    </source>
</evidence>
<feature type="transmembrane region" description="Helical" evidence="13">
    <location>
        <begin position="192"/>
        <end position="215"/>
    </location>
</feature>
<dbReference type="HAMAP" id="MF_01393">
    <property type="entry name" value="ATP_synth_a_bact"/>
    <property type="match status" value="1"/>
</dbReference>
<comment type="similarity">
    <text evidence="2">Belongs to the ATPase A chain family.</text>
</comment>
<feature type="transmembrane region" description="Helical" evidence="13">
    <location>
        <begin position="121"/>
        <end position="140"/>
    </location>
</feature>
<dbReference type="GeneID" id="11341750"/>
<keyword evidence="8 13" id="KW-1133">Transmembrane helix</keyword>
<dbReference type="GO" id="GO:0046933">
    <property type="term" value="F:proton-transporting ATP synthase activity, rotational mechanism"/>
    <property type="evidence" value="ECO:0007669"/>
    <property type="project" value="TreeGrafter"/>
</dbReference>
<dbReference type="GO" id="GO:0005743">
    <property type="term" value="C:mitochondrial inner membrane"/>
    <property type="evidence" value="ECO:0007669"/>
    <property type="project" value="UniProtKB-SubCell"/>
</dbReference>
<evidence type="ECO:0000256" key="2">
    <source>
        <dbReference type="ARBA" id="ARBA00006810"/>
    </source>
</evidence>
<dbReference type="SUPFAM" id="SSF81336">
    <property type="entry name" value="F1F0 ATP synthase subunit A"/>
    <property type="match status" value="1"/>
</dbReference>
<keyword evidence="10 13" id="KW-0472">Membrane</keyword>
<protein>
    <recommendedName>
        <fullName evidence="3 12">ATP synthase subunit a</fullName>
    </recommendedName>
</protein>
<reference evidence="14" key="2">
    <citation type="journal article" date="2012" name="FEMS Yeast Res.">
        <title>Mitochondrial genomes of yeasts of the Yarrowia clade.</title>
        <authorList>
            <person name="Gaillardin C."/>
            <person name="Neuveglise C."/>
            <person name="Kerscher S."/>
            <person name="Nicaud J.M."/>
        </authorList>
    </citation>
    <scope>NUCLEOTIDE SEQUENCE</scope>
    <source>
        <strain evidence="14">CBS:10151</strain>
    </source>
</reference>
<name>G4U4U4_9ASCO</name>
<accession>G4U4U4</accession>
<gene>
    <name evidence="14" type="primary">atp6</name>
</gene>
<dbReference type="PANTHER" id="PTHR11410">
    <property type="entry name" value="ATP SYNTHASE SUBUNIT A"/>
    <property type="match status" value="1"/>
</dbReference>
<evidence type="ECO:0000256" key="9">
    <source>
        <dbReference type="ARBA" id="ARBA00023065"/>
    </source>
</evidence>
<keyword evidence="6 13" id="KW-0812">Transmembrane</keyword>
<dbReference type="Gene3D" id="1.20.120.220">
    <property type="entry name" value="ATP synthase, F0 complex, subunit A"/>
    <property type="match status" value="1"/>
</dbReference>
<dbReference type="InterPro" id="IPR035908">
    <property type="entry name" value="F0_ATP_A_sf"/>
</dbReference>
<dbReference type="PANTHER" id="PTHR11410:SF0">
    <property type="entry name" value="ATP SYNTHASE SUBUNIT A"/>
    <property type="match status" value="1"/>
</dbReference>
<evidence type="ECO:0000256" key="10">
    <source>
        <dbReference type="ARBA" id="ARBA00023136"/>
    </source>
</evidence>
<proteinExistence type="inferred from homology"/>
<evidence type="ECO:0000313" key="14">
    <source>
        <dbReference type="EMBL" id="CCC29085.1"/>
    </source>
</evidence>
<keyword evidence="9" id="KW-0406">Ion transport</keyword>
<geneLocation type="mitochondrion" evidence="14"/>
<keyword evidence="14" id="KW-0496">Mitochondrion</keyword>
<evidence type="ECO:0000256" key="3">
    <source>
        <dbReference type="ARBA" id="ARBA00021312"/>
    </source>
</evidence>
<dbReference type="InterPro" id="IPR045083">
    <property type="entry name" value="ATP_synth_F0_asu_bact/mt"/>
</dbReference>
<comment type="subcellular location">
    <subcellularLocation>
        <location evidence="1 12">Mitochondrion inner membrane</location>
        <topology evidence="1 12">Multi-pass membrane protein</topology>
    </subcellularLocation>
</comment>
<feature type="transmembrane region" description="Helical" evidence="13">
    <location>
        <begin position="90"/>
        <end position="109"/>
    </location>
</feature>
<feature type="transmembrane region" description="Helical" evidence="13">
    <location>
        <begin position="30"/>
        <end position="52"/>
    </location>
</feature>
<keyword evidence="5" id="KW-0138">CF(0)</keyword>
<evidence type="ECO:0000256" key="8">
    <source>
        <dbReference type="ARBA" id="ARBA00022989"/>
    </source>
</evidence>
<dbReference type="AlphaFoldDB" id="G4U4U4"/>
<dbReference type="FunFam" id="1.20.120.220:FF:000003">
    <property type="entry name" value="ATP synthase subunit a"/>
    <property type="match status" value="1"/>
</dbReference>
<keyword evidence="11" id="KW-0066">ATP synthesis</keyword>
<dbReference type="GO" id="GO:0045259">
    <property type="term" value="C:proton-transporting ATP synthase complex"/>
    <property type="evidence" value="ECO:0007669"/>
    <property type="project" value="UniProtKB-KW"/>
</dbReference>